<dbReference type="GO" id="GO:0044038">
    <property type="term" value="P:cell wall macromolecule biosynthetic process"/>
    <property type="evidence" value="ECO:0007669"/>
    <property type="project" value="TreeGrafter"/>
</dbReference>
<evidence type="ECO:0000256" key="3">
    <source>
        <dbReference type="ARBA" id="ARBA00022679"/>
    </source>
</evidence>
<feature type="transmembrane region" description="Helical" evidence="8">
    <location>
        <begin position="165"/>
        <end position="184"/>
    </location>
</feature>
<comment type="caution">
    <text evidence="9">The sequence shown here is derived from an EMBL/GenBank/DDBJ whole genome shotgun (WGS) entry which is preliminary data.</text>
</comment>
<sequence>MSSLVYGLLTSLIVTFIATPYVKKLAVKIGAVDAPDQRKVHKRIMPRLGGLAIYIGYLVSFFLFVPYEKTEEMLGIFVGGTIIMLTGMLDDKFQLSPKWKLLGQLVGTAVVVIPFGLKIGIVHLPYNGYIDFSSGWLAWLAIPITIFWIVGVTNAINLIDGLDGLSAGVSGIAVGTMAVVALIMGYSGAGAYYNDVATYCFVLLGAILGFLYFNFHPAKIFMGDTGSLFLGFNLAALSIMGFKEALFVSFIIPIVVLGVPLWDTFFAIVRRIVNNKPISAPDKGHLHHCLLNMGLSHRATVLTIYAISIFFGTIAIVLSKTTQLWTTIILIAILLFAVHIGTEIVGLVGRRYRPLINAYRRLKIKYTERRSH</sequence>
<dbReference type="PROSITE" id="PS01348">
    <property type="entry name" value="MRAY_2"/>
    <property type="match status" value="1"/>
</dbReference>
<evidence type="ECO:0000256" key="2">
    <source>
        <dbReference type="ARBA" id="ARBA00022475"/>
    </source>
</evidence>
<keyword evidence="4 8" id="KW-0812">Transmembrane</keyword>
<evidence type="ECO:0000256" key="6">
    <source>
        <dbReference type="ARBA" id="ARBA00023136"/>
    </source>
</evidence>
<dbReference type="CDD" id="cd06853">
    <property type="entry name" value="GT_WecA_like"/>
    <property type="match status" value="1"/>
</dbReference>
<feature type="transmembrane region" description="Helical" evidence="8">
    <location>
        <begin position="246"/>
        <end position="269"/>
    </location>
</feature>
<dbReference type="InterPro" id="IPR000715">
    <property type="entry name" value="Glycosyl_transferase_4"/>
</dbReference>
<keyword evidence="5 8" id="KW-1133">Transmembrane helix</keyword>
<feature type="transmembrane region" description="Helical" evidence="8">
    <location>
        <begin position="6"/>
        <end position="27"/>
    </location>
</feature>
<keyword evidence="6 8" id="KW-0472">Membrane</keyword>
<feature type="transmembrane region" description="Helical" evidence="8">
    <location>
        <begin position="136"/>
        <end position="158"/>
    </location>
</feature>
<feature type="transmembrane region" description="Helical" evidence="8">
    <location>
        <begin position="101"/>
        <end position="124"/>
    </location>
</feature>
<evidence type="ECO:0000256" key="1">
    <source>
        <dbReference type="ARBA" id="ARBA00004651"/>
    </source>
</evidence>
<dbReference type="InterPro" id="IPR018480">
    <property type="entry name" value="PNAcMuramoyl-5peptid_Trfase_CS"/>
</dbReference>
<evidence type="ECO:0000256" key="4">
    <source>
        <dbReference type="ARBA" id="ARBA00022692"/>
    </source>
</evidence>
<comment type="cofactor">
    <cofactor evidence="7">
        <name>Mg(2+)</name>
        <dbReference type="ChEBI" id="CHEBI:18420"/>
    </cofactor>
</comment>
<keyword evidence="10" id="KW-1185">Reference proteome</keyword>
<dbReference type="EMBL" id="JAFBEB010000005">
    <property type="protein sequence ID" value="MBM7590153.1"/>
    <property type="molecule type" value="Genomic_DNA"/>
</dbReference>
<dbReference type="PANTHER" id="PTHR22926:SF3">
    <property type="entry name" value="UNDECAPRENYL-PHOSPHATE ALPHA-N-ACETYLGLUCOSAMINYL 1-PHOSPHATE TRANSFERASE"/>
    <property type="match status" value="1"/>
</dbReference>
<evidence type="ECO:0000256" key="8">
    <source>
        <dbReference type="SAM" id="Phobius"/>
    </source>
</evidence>
<feature type="transmembrane region" description="Helical" evidence="8">
    <location>
        <begin position="48"/>
        <end position="67"/>
    </location>
</feature>
<keyword evidence="2" id="KW-1003">Cell membrane</keyword>
<feature type="transmembrane region" description="Helical" evidence="8">
    <location>
        <begin position="196"/>
        <end position="213"/>
    </location>
</feature>
<evidence type="ECO:0000313" key="9">
    <source>
        <dbReference type="EMBL" id="MBM7590153.1"/>
    </source>
</evidence>
<dbReference type="GO" id="GO:0046872">
    <property type="term" value="F:metal ion binding"/>
    <property type="evidence" value="ECO:0007669"/>
    <property type="project" value="UniProtKB-KW"/>
</dbReference>
<keyword evidence="7" id="KW-0479">Metal-binding</keyword>
<evidence type="ECO:0000313" key="10">
    <source>
        <dbReference type="Proteomes" id="UP000717624"/>
    </source>
</evidence>
<reference evidence="9" key="1">
    <citation type="submission" date="2021-01" db="EMBL/GenBank/DDBJ databases">
        <title>Genomic Encyclopedia of Type Strains, Phase IV (KMG-IV): sequencing the most valuable type-strain genomes for metagenomic binning, comparative biology and taxonomic classification.</title>
        <authorList>
            <person name="Goeker M."/>
        </authorList>
    </citation>
    <scope>NUCLEOTIDE SEQUENCE</scope>
    <source>
        <strain evidence="9">DSM 25523</strain>
    </source>
</reference>
<dbReference type="RefSeq" id="WP_204517872.1">
    <property type="nucleotide sequence ID" value="NZ_BAABIN010000020.1"/>
</dbReference>
<feature type="transmembrane region" description="Helical" evidence="8">
    <location>
        <begin position="220"/>
        <end position="240"/>
    </location>
</feature>
<feature type="transmembrane region" description="Helical" evidence="8">
    <location>
        <begin position="324"/>
        <end position="348"/>
    </location>
</feature>
<dbReference type="Pfam" id="PF00953">
    <property type="entry name" value="Glycos_transf_4"/>
    <property type="match status" value="1"/>
</dbReference>
<dbReference type="GO" id="GO:0005886">
    <property type="term" value="C:plasma membrane"/>
    <property type="evidence" value="ECO:0007669"/>
    <property type="project" value="UniProtKB-SubCell"/>
</dbReference>
<dbReference type="GO" id="GO:0009103">
    <property type="term" value="P:lipopolysaccharide biosynthetic process"/>
    <property type="evidence" value="ECO:0007669"/>
    <property type="project" value="TreeGrafter"/>
</dbReference>
<accession>A0A938XTG1</accession>
<comment type="subcellular location">
    <subcellularLocation>
        <location evidence="1">Cell membrane</location>
        <topology evidence="1">Multi-pass membrane protein</topology>
    </subcellularLocation>
</comment>
<evidence type="ECO:0000256" key="7">
    <source>
        <dbReference type="PIRSR" id="PIRSR600715-1"/>
    </source>
</evidence>
<dbReference type="PANTHER" id="PTHR22926">
    <property type="entry name" value="PHOSPHO-N-ACETYLMURAMOYL-PENTAPEPTIDE-TRANSFERASE"/>
    <property type="match status" value="1"/>
</dbReference>
<organism evidence="9 10">
    <name type="scientific">Brevibacillus fulvus</name>
    <dbReference type="NCBI Taxonomy" id="1125967"/>
    <lineage>
        <taxon>Bacteria</taxon>
        <taxon>Bacillati</taxon>
        <taxon>Bacillota</taxon>
        <taxon>Bacilli</taxon>
        <taxon>Bacillales</taxon>
        <taxon>Paenibacillaceae</taxon>
        <taxon>Brevibacillus</taxon>
    </lineage>
</organism>
<gene>
    <name evidence="9" type="ORF">JOD01_001757</name>
</gene>
<keyword evidence="7" id="KW-0460">Magnesium</keyword>
<protein>
    <submittedName>
        <fullName evidence="9">UDP-GlcNAc:undecaprenyl-phosphate GlcNAc-1-phosphate transferase</fullName>
        <ecNumber evidence="9">2.7.8.33</ecNumber>
    </submittedName>
</protein>
<evidence type="ECO:0000256" key="5">
    <source>
        <dbReference type="ARBA" id="ARBA00022989"/>
    </source>
</evidence>
<feature type="transmembrane region" description="Helical" evidence="8">
    <location>
        <begin position="299"/>
        <end position="318"/>
    </location>
</feature>
<dbReference type="Proteomes" id="UP000717624">
    <property type="component" value="Unassembled WGS sequence"/>
</dbReference>
<keyword evidence="3 9" id="KW-0808">Transferase</keyword>
<dbReference type="GO" id="GO:0036380">
    <property type="term" value="F:UDP-N-acetylglucosamine-undecaprenyl-phosphate N-acetylglucosaminephosphotransferase activity"/>
    <property type="evidence" value="ECO:0007669"/>
    <property type="project" value="UniProtKB-EC"/>
</dbReference>
<dbReference type="EC" id="2.7.8.33" evidence="9"/>
<feature type="binding site" evidence="7">
    <location>
        <position position="224"/>
    </location>
    <ligand>
        <name>Mg(2+)</name>
        <dbReference type="ChEBI" id="CHEBI:18420"/>
    </ligand>
</feature>
<dbReference type="GO" id="GO:0071555">
    <property type="term" value="P:cell wall organization"/>
    <property type="evidence" value="ECO:0007669"/>
    <property type="project" value="TreeGrafter"/>
</dbReference>
<feature type="binding site" evidence="7">
    <location>
        <position position="157"/>
    </location>
    <ligand>
        <name>Mg(2+)</name>
        <dbReference type="ChEBI" id="CHEBI:18420"/>
    </ligand>
</feature>
<feature type="transmembrane region" description="Helical" evidence="8">
    <location>
        <begin position="73"/>
        <end position="89"/>
    </location>
</feature>
<proteinExistence type="predicted"/>
<dbReference type="AlphaFoldDB" id="A0A938XTG1"/>
<name>A0A938XTG1_9BACL</name>